<dbReference type="Proteomes" id="UP000609531">
    <property type="component" value="Unassembled WGS sequence"/>
</dbReference>
<dbReference type="GO" id="GO:0016491">
    <property type="term" value="F:oxidoreductase activity"/>
    <property type="evidence" value="ECO:0007669"/>
    <property type="project" value="UniProtKB-KW"/>
</dbReference>
<comment type="similarity">
    <text evidence="1">Belongs to the short-chain dehydrogenases/reductases (SDR) family.</text>
</comment>
<keyword evidence="3" id="KW-0472">Membrane</keyword>
<reference evidence="4" key="1">
    <citation type="submission" date="2020-12" db="EMBL/GenBank/DDBJ databases">
        <title>Bacterial taxonomy.</title>
        <authorList>
            <person name="Pan X."/>
        </authorList>
    </citation>
    <scope>NUCLEOTIDE SEQUENCE</scope>
    <source>
        <strain evidence="4">B2012</strain>
    </source>
</reference>
<sequence length="266" mass="26888">MPERLSGKRVVVFGAGSVGPGWGNGKAAAVVFAREGAKVVAVDVNEAAAKETVDIIVGEGGEAVAVAADVRREEDVARVVDLAETRFGGLDVVHYNVGVSRPGGVEETSLDDWSAVFAINVDAALLAARAALPAMRRAGGGAFVFISSVAAVASGGYAYVSYEASKAALNRLSQTIAVAHAAEGIRSNVIMPGLIDTPHVAAMIAGRATAAQDLAARRAAAPPMKRQGSAFDVAHAAAFLASDAARYITGVALPVDGGLTLTVPAA</sequence>
<dbReference type="PANTHER" id="PTHR24321:SF15">
    <property type="entry name" value="OXIDOREDUCTASE UCPA"/>
    <property type="match status" value="1"/>
</dbReference>
<organism evidence="4 5">
    <name type="scientific">Acuticoccus mangrovi</name>
    <dbReference type="NCBI Taxonomy" id="2796142"/>
    <lineage>
        <taxon>Bacteria</taxon>
        <taxon>Pseudomonadati</taxon>
        <taxon>Pseudomonadota</taxon>
        <taxon>Alphaproteobacteria</taxon>
        <taxon>Hyphomicrobiales</taxon>
        <taxon>Amorphaceae</taxon>
        <taxon>Acuticoccus</taxon>
    </lineage>
</organism>
<evidence type="ECO:0000313" key="5">
    <source>
        <dbReference type="Proteomes" id="UP000609531"/>
    </source>
</evidence>
<accession>A0A934MMN3</accession>
<dbReference type="SUPFAM" id="SSF51735">
    <property type="entry name" value="NAD(P)-binding Rossmann-fold domains"/>
    <property type="match status" value="1"/>
</dbReference>
<dbReference type="PRINTS" id="PR00081">
    <property type="entry name" value="GDHRDH"/>
</dbReference>
<evidence type="ECO:0000313" key="4">
    <source>
        <dbReference type="EMBL" id="MBJ3777419.1"/>
    </source>
</evidence>
<dbReference type="FunFam" id="3.40.50.720:FF:000084">
    <property type="entry name" value="Short-chain dehydrogenase reductase"/>
    <property type="match status" value="1"/>
</dbReference>
<feature type="transmembrane region" description="Helical" evidence="3">
    <location>
        <begin position="138"/>
        <end position="160"/>
    </location>
</feature>
<dbReference type="Gene3D" id="3.40.50.720">
    <property type="entry name" value="NAD(P)-binding Rossmann-like Domain"/>
    <property type="match status" value="1"/>
</dbReference>
<dbReference type="RefSeq" id="WP_198883323.1">
    <property type="nucleotide sequence ID" value="NZ_JAEKJA010000015.1"/>
</dbReference>
<gene>
    <name evidence="4" type="ORF">JCR33_17055</name>
</gene>
<keyword evidence="5" id="KW-1185">Reference proteome</keyword>
<dbReference type="InterPro" id="IPR036291">
    <property type="entry name" value="NAD(P)-bd_dom_sf"/>
</dbReference>
<dbReference type="EMBL" id="JAEKJA010000015">
    <property type="protein sequence ID" value="MBJ3777419.1"/>
    <property type="molecule type" value="Genomic_DNA"/>
</dbReference>
<name>A0A934MMN3_9HYPH</name>
<proteinExistence type="inferred from homology"/>
<keyword evidence="3" id="KW-1133">Transmembrane helix</keyword>
<keyword evidence="2" id="KW-0560">Oxidoreductase</keyword>
<dbReference type="Pfam" id="PF13561">
    <property type="entry name" value="adh_short_C2"/>
    <property type="match status" value="1"/>
</dbReference>
<dbReference type="PANTHER" id="PTHR24321">
    <property type="entry name" value="DEHYDROGENASES, SHORT CHAIN"/>
    <property type="match status" value="1"/>
</dbReference>
<keyword evidence="3" id="KW-0812">Transmembrane</keyword>
<evidence type="ECO:0000256" key="1">
    <source>
        <dbReference type="ARBA" id="ARBA00006484"/>
    </source>
</evidence>
<comment type="caution">
    <text evidence="4">The sequence shown here is derived from an EMBL/GenBank/DDBJ whole genome shotgun (WGS) entry which is preliminary data.</text>
</comment>
<dbReference type="CDD" id="cd05233">
    <property type="entry name" value="SDR_c"/>
    <property type="match status" value="1"/>
</dbReference>
<dbReference type="AlphaFoldDB" id="A0A934MMN3"/>
<evidence type="ECO:0000256" key="3">
    <source>
        <dbReference type="SAM" id="Phobius"/>
    </source>
</evidence>
<protein>
    <submittedName>
        <fullName evidence="4">SDR family oxidoreductase</fullName>
    </submittedName>
</protein>
<dbReference type="InterPro" id="IPR002347">
    <property type="entry name" value="SDR_fam"/>
</dbReference>
<evidence type="ECO:0000256" key="2">
    <source>
        <dbReference type="ARBA" id="ARBA00023002"/>
    </source>
</evidence>